<dbReference type="Pfam" id="PF01029">
    <property type="entry name" value="NusB"/>
    <property type="match status" value="1"/>
</dbReference>
<dbReference type="InterPro" id="IPR006027">
    <property type="entry name" value="NusB_RsmB_TIM44"/>
</dbReference>
<dbReference type="EMBL" id="ABOX02000043">
    <property type="protein sequence ID" value="EEF58459.1"/>
    <property type="molecule type" value="Genomic_DNA"/>
</dbReference>
<comment type="function">
    <text evidence="6">Involved in transcription antitermination. Required for transcription of ribosomal RNA (rRNA) genes. Binds specifically to the boxA antiterminator sequence of the ribosomal RNA (rrn) operons.</text>
</comment>
<dbReference type="NCBIfam" id="TIGR01951">
    <property type="entry name" value="nusB"/>
    <property type="match status" value="1"/>
</dbReference>
<dbReference type="InterPro" id="IPR011605">
    <property type="entry name" value="NusB_fam"/>
</dbReference>
<evidence type="ECO:0000256" key="2">
    <source>
        <dbReference type="ARBA" id="ARBA00022814"/>
    </source>
</evidence>
<dbReference type="InterPro" id="IPR035926">
    <property type="entry name" value="NusB-like_sf"/>
</dbReference>
<proteinExistence type="inferred from homology"/>
<evidence type="ECO:0000313" key="8">
    <source>
        <dbReference type="EMBL" id="EEF58459.1"/>
    </source>
</evidence>
<keyword evidence="2 6" id="KW-0889">Transcription antitermination</keyword>
<evidence type="ECO:0000256" key="4">
    <source>
        <dbReference type="ARBA" id="ARBA00023015"/>
    </source>
</evidence>
<evidence type="ECO:0000313" key="9">
    <source>
        <dbReference type="Proteomes" id="UP000003688"/>
    </source>
</evidence>
<dbReference type="GO" id="GO:0006353">
    <property type="term" value="P:DNA-templated transcription termination"/>
    <property type="evidence" value="ECO:0007669"/>
    <property type="project" value="UniProtKB-UniRule"/>
</dbReference>
<evidence type="ECO:0000256" key="1">
    <source>
        <dbReference type="ARBA" id="ARBA00005952"/>
    </source>
</evidence>
<feature type="domain" description="NusB/RsmB/TIM44" evidence="7">
    <location>
        <begin position="24"/>
        <end position="173"/>
    </location>
</feature>
<dbReference type="GO" id="GO:0031564">
    <property type="term" value="P:transcription antitermination"/>
    <property type="evidence" value="ECO:0007669"/>
    <property type="project" value="UniProtKB-KW"/>
</dbReference>
<keyword evidence="9" id="KW-1185">Reference proteome</keyword>
<comment type="similarity">
    <text evidence="1 6">Belongs to the NusB family.</text>
</comment>
<evidence type="ECO:0000256" key="3">
    <source>
        <dbReference type="ARBA" id="ARBA00022884"/>
    </source>
</evidence>
<dbReference type="GO" id="GO:0005829">
    <property type="term" value="C:cytosol"/>
    <property type="evidence" value="ECO:0007669"/>
    <property type="project" value="TreeGrafter"/>
</dbReference>
<dbReference type="STRING" id="320771.Cflav_PD1082"/>
<keyword evidence="5 6" id="KW-0804">Transcription</keyword>
<dbReference type="Proteomes" id="UP000003688">
    <property type="component" value="Unassembled WGS sequence"/>
</dbReference>
<reference evidence="8 9" key="1">
    <citation type="journal article" date="2011" name="J. Bacteriol.">
        <title>Genome sequence of 'Pedosphaera parvula' Ellin514, an aerobic Verrucomicrobial isolate from pasture soil.</title>
        <authorList>
            <person name="Kant R."/>
            <person name="van Passel M.W."/>
            <person name="Sangwan P."/>
            <person name="Palva A."/>
            <person name="Lucas S."/>
            <person name="Copeland A."/>
            <person name="Lapidus A."/>
            <person name="Glavina Del Rio T."/>
            <person name="Dalin E."/>
            <person name="Tice H."/>
            <person name="Bruce D."/>
            <person name="Goodwin L."/>
            <person name="Pitluck S."/>
            <person name="Chertkov O."/>
            <person name="Larimer F.W."/>
            <person name="Land M.L."/>
            <person name="Hauser L."/>
            <person name="Brettin T.S."/>
            <person name="Detter J.C."/>
            <person name="Han S."/>
            <person name="de Vos W.M."/>
            <person name="Janssen P.H."/>
            <person name="Smidt H."/>
        </authorList>
    </citation>
    <scope>NUCLEOTIDE SEQUENCE [LARGE SCALE GENOMIC DNA]</scope>
    <source>
        <strain evidence="8 9">Ellin514</strain>
    </source>
</reference>
<keyword evidence="4 6" id="KW-0805">Transcription regulation</keyword>
<organism evidence="8 9">
    <name type="scientific">Pedosphaera parvula (strain Ellin514)</name>
    <dbReference type="NCBI Taxonomy" id="320771"/>
    <lineage>
        <taxon>Bacteria</taxon>
        <taxon>Pseudomonadati</taxon>
        <taxon>Verrucomicrobiota</taxon>
        <taxon>Pedosphaerae</taxon>
        <taxon>Pedosphaerales</taxon>
        <taxon>Pedosphaeraceae</taxon>
        <taxon>Pedosphaera</taxon>
    </lineage>
</organism>
<dbReference type="PANTHER" id="PTHR11078:SF3">
    <property type="entry name" value="ANTITERMINATION NUSB DOMAIN-CONTAINING PROTEIN"/>
    <property type="match status" value="1"/>
</dbReference>
<accession>B9XNZ3</accession>
<evidence type="ECO:0000256" key="5">
    <source>
        <dbReference type="ARBA" id="ARBA00023163"/>
    </source>
</evidence>
<gene>
    <name evidence="6" type="primary">nusB</name>
    <name evidence="8" type="ORF">Cflav_PD1082</name>
</gene>
<dbReference type="GO" id="GO:0003723">
    <property type="term" value="F:RNA binding"/>
    <property type="evidence" value="ECO:0007669"/>
    <property type="project" value="UniProtKB-UniRule"/>
</dbReference>
<evidence type="ECO:0000259" key="7">
    <source>
        <dbReference type="Pfam" id="PF01029"/>
    </source>
</evidence>
<protein>
    <recommendedName>
        <fullName evidence="6">Transcription antitermination protein NusB</fullName>
    </recommendedName>
    <alternativeName>
        <fullName evidence="6">Antitermination factor NusB</fullName>
    </alternativeName>
</protein>
<sequence length="185" mass="21182">MAGLKIFISQQDFIRHHRVMGKRREARERAVQFLFQHDLNPPEKLEEALNHFWDSQRPAALAEDKGGATWGQKVELPAPTAEEAAVRIFADPLIRGALEHRDEADAQIKKYAENWDLHRIAAVDRNILRLAIFEMLHREDIPPVVSINEAVDIAKKFSTYESGKFVNGILDKIKGELMRPARIVK</sequence>
<dbReference type="SUPFAM" id="SSF48013">
    <property type="entry name" value="NusB-like"/>
    <property type="match status" value="1"/>
</dbReference>
<dbReference type="AlphaFoldDB" id="B9XNZ3"/>
<dbReference type="HAMAP" id="MF_00073">
    <property type="entry name" value="NusB"/>
    <property type="match status" value="1"/>
</dbReference>
<keyword evidence="3 6" id="KW-0694">RNA-binding</keyword>
<dbReference type="Gene3D" id="1.10.940.10">
    <property type="entry name" value="NusB-like"/>
    <property type="match status" value="1"/>
</dbReference>
<evidence type="ECO:0000256" key="6">
    <source>
        <dbReference type="HAMAP-Rule" id="MF_00073"/>
    </source>
</evidence>
<comment type="caution">
    <text evidence="8">The sequence shown here is derived from an EMBL/GenBank/DDBJ whole genome shotgun (WGS) entry which is preliminary data.</text>
</comment>
<name>B9XNZ3_PEDPL</name>
<dbReference type="PANTHER" id="PTHR11078">
    <property type="entry name" value="N UTILIZATION SUBSTANCE PROTEIN B-RELATED"/>
    <property type="match status" value="1"/>
</dbReference>
<dbReference type="CDD" id="cd00619">
    <property type="entry name" value="Terminator_NusB"/>
    <property type="match status" value="1"/>
</dbReference>